<protein>
    <submittedName>
        <fullName evidence="3">Ubiquitin-like domain-containing protein</fullName>
    </submittedName>
</protein>
<feature type="compositionally biased region" description="Basic and acidic residues" evidence="1">
    <location>
        <begin position="289"/>
        <end position="299"/>
    </location>
</feature>
<dbReference type="PROSITE" id="PS50053">
    <property type="entry name" value="UBIQUITIN_2"/>
    <property type="match status" value="1"/>
</dbReference>
<dbReference type="GO" id="GO:0006274">
    <property type="term" value="P:DNA replication termination"/>
    <property type="evidence" value="ECO:0007669"/>
    <property type="project" value="TreeGrafter"/>
</dbReference>
<gene>
    <name evidence="3" type="ORF">HaLaN_30884</name>
</gene>
<dbReference type="PANTHER" id="PTHR12775">
    <property type="entry name" value="PROTEIN C20ORF43 HOMOLOG"/>
    <property type="match status" value="1"/>
</dbReference>
<dbReference type="Pfam" id="PF00240">
    <property type="entry name" value="ubiquitin"/>
    <property type="match status" value="1"/>
</dbReference>
<dbReference type="Gene3D" id="3.10.20.90">
    <property type="entry name" value="Phosphatidylinositol 3-kinase Catalytic Subunit, Chain A, domain 1"/>
    <property type="match status" value="1"/>
</dbReference>
<evidence type="ECO:0000256" key="1">
    <source>
        <dbReference type="SAM" id="MobiDB-lite"/>
    </source>
</evidence>
<dbReference type="Proteomes" id="UP000485058">
    <property type="component" value="Unassembled WGS sequence"/>
</dbReference>
<feature type="domain" description="Ubiquitin-like" evidence="2">
    <location>
        <begin position="2"/>
        <end position="77"/>
    </location>
</feature>
<sequence>MVQLFVRAASTMTVSCSLEQDDVKALRSRVAQLLPGSTAENLVLTHRGRCLRDNESLLEAGLVQGSTLFLSTRLVGGGGDGGSTGAESRSCYLEMYLNKKPDKVNPAEEQLARYTQCTLSGAPLLPPCVIDELGMLYNKDAMVEALLAKSLPEGHAYITGLKSLVELKLTVNPEAAKRTAPKAAEKGLHQPSNEAAFSCPVAGVPFNGRFKFIVHRPTGWVLSEKAVKEAPSVVAELLGSKPASEDWIPVNPSGEQVDELKAKLAAKLAAELYSHGHRDSDAGIYPEGASRDCQRHHGA</sequence>
<organism evidence="3 4">
    <name type="scientific">Haematococcus lacustris</name>
    <name type="common">Green alga</name>
    <name type="synonym">Haematococcus pluvialis</name>
    <dbReference type="NCBI Taxonomy" id="44745"/>
    <lineage>
        <taxon>Eukaryota</taxon>
        <taxon>Viridiplantae</taxon>
        <taxon>Chlorophyta</taxon>
        <taxon>core chlorophytes</taxon>
        <taxon>Chlorophyceae</taxon>
        <taxon>CS clade</taxon>
        <taxon>Chlamydomonadales</taxon>
        <taxon>Haematococcaceae</taxon>
        <taxon>Haematococcus</taxon>
    </lineage>
</organism>
<dbReference type="PANTHER" id="PTHR12775:SF2">
    <property type="entry name" value="REPLICATION TERMINATION FACTOR 2"/>
    <property type="match status" value="1"/>
</dbReference>
<accession>A0A6A0AHP9</accession>
<dbReference type="InterPro" id="IPR029071">
    <property type="entry name" value="Ubiquitin-like_domsf"/>
</dbReference>
<evidence type="ECO:0000259" key="2">
    <source>
        <dbReference type="PROSITE" id="PS50053"/>
    </source>
</evidence>
<comment type="caution">
    <text evidence="3">The sequence shown here is derived from an EMBL/GenBank/DDBJ whole genome shotgun (WGS) entry which is preliminary data.</text>
</comment>
<dbReference type="InterPro" id="IPR006735">
    <property type="entry name" value="Rtf2"/>
</dbReference>
<reference evidence="3 4" key="1">
    <citation type="submission" date="2020-02" db="EMBL/GenBank/DDBJ databases">
        <title>Draft genome sequence of Haematococcus lacustris strain NIES-144.</title>
        <authorList>
            <person name="Morimoto D."/>
            <person name="Nakagawa S."/>
            <person name="Yoshida T."/>
            <person name="Sawayama S."/>
        </authorList>
    </citation>
    <scope>NUCLEOTIDE SEQUENCE [LARGE SCALE GENOMIC DNA]</scope>
    <source>
        <strain evidence="3 4">NIES-144</strain>
    </source>
</reference>
<name>A0A6A0AHP9_HAELA</name>
<dbReference type="AlphaFoldDB" id="A0A6A0AHP9"/>
<proteinExistence type="predicted"/>
<dbReference type="Pfam" id="PF04641">
    <property type="entry name" value="Rtf2"/>
    <property type="match status" value="1"/>
</dbReference>
<feature type="non-terminal residue" evidence="3">
    <location>
        <position position="299"/>
    </location>
</feature>
<evidence type="ECO:0000313" key="3">
    <source>
        <dbReference type="EMBL" id="GFH31773.1"/>
    </source>
</evidence>
<feature type="region of interest" description="Disordered" evidence="1">
    <location>
        <begin position="279"/>
        <end position="299"/>
    </location>
</feature>
<keyword evidence="4" id="KW-1185">Reference proteome</keyword>
<dbReference type="SUPFAM" id="SSF54236">
    <property type="entry name" value="Ubiquitin-like"/>
    <property type="match status" value="1"/>
</dbReference>
<dbReference type="InterPro" id="IPR000626">
    <property type="entry name" value="Ubiquitin-like_dom"/>
</dbReference>
<evidence type="ECO:0000313" key="4">
    <source>
        <dbReference type="Proteomes" id="UP000485058"/>
    </source>
</evidence>
<dbReference type="EMBL" id="BLLF01005933">
    <property type="protein sequence ID" value="GFH31773.1"/>
    <property type="molecule type" value="Genomic_DNA"/>
</dbReference>
<dbReference type="GO" id="GO:0005634">
    <property type="term" value="C:nucleus"/>
    <property type="evidence" value="ECO:0007669"/>
    <property type="project" value="TreeGrafter"/>
</dbReference>